<gene>
    <name evidence="1" type="ORF">PHJA_002799300</name>
</gene>
<organism evidence="1 2">
    <name type="scientific">Phtheirospermum japonicum</name>
    <dbReference type="NCBI Taxonomy" id="374723"/>
    <lineage>
        <taxon>Eukaryota</taxon>
        <taxon>Viridiplantae</taxon>
        <taxon>Streptophyta</taxon>
        <taxon>Embryophyta</taxon>
        <taxon>Tracheophyta</taxon>
        <taxon>Spermatophyta</taxon>
        <taxon>Magnoliopsida</taxon>
        <taxon>eudicotyledons</taxon>
        <taxon>Gunneridae</taxon>
        <taxon>Pentapetalae</taxon>
        <taxon>asterids</taxon>
        <taxon>lamiids</taxon>
        <taxon>Lamiales</taxon>
        <taxon>Orobanchaceae</taxon>
        <taxon>Orobanchaceae incertae sedis</taxon>
        <taxon>Phtheirospermum</taxon>
    </lineage>
</organism>
<dbReference type="EMBL" id="BMAC01001260">
    <property type="protein sequence ID" value="GFQ06553.1"/>
    <property type="molecule type" value="Genomic_DNA"/>
</dbReference>
<dbReference type="Proteomes" id="UP000653305">
    <property type="component" value="Unassembled WGS sequence"/>
</dbReference>
<keyword evidence="2" id="KW-1185">Reference proteome</keyword>
<dbReference type="AlphaFoldDB" id="A0A830D7D0"/>
<accession>A0A830D7D0</accession>
<comment type="caution">
    <text evidence="1">The sequence shown here is derived from an EMBL/GenBank/DDBJ whole genome shotgun (WGS) entry which is preliminary data.</text>
</comment>
<reference evidence="1" key="1">
    <citation type="submission" date="2020-07" db="EMBL/GenBank/DDBJ databases">
        <title>Ethylene signaling mediates host invasion by parasitic plants.</title>
        <authorList>
            <person name="Yoshida S."/>
        </authorList>
    </citation>
    <scope>NUCLEOTIDE SEQUENCE</scope>
    <source>
        <strain evidence="1">Okayama</strain>
    </source>
</reference>
<sequence length="105" mass="11798">MEAVSFRIKNMLGGRVSLIVSGGATLSSDVKEFLRKMQKLIYGNKDYETRYIANFKASFSSYVEILDVARKDQILHRQGYDSWRVMVAYNRRGCGLTGAGPVPQA</sequence>
<evidence type="ECO:0000313" key="2">
    <source>
        <dbReference type="Proteomes" id="UP000653305"/>
    </source>
</evidence>
<evidence type="ECO:0000313" key="1">
    <source>
        <dbReference type="EMBL" id="GFQ06553.1"/>
    </source>
</evidence>
<proteinExistence type="predicted"/>
<protein>
    <submittedName>
        <fullName evidence="1">Uncharacterized protein</fullName>
    </submittedName>
</protein>
<name>A0A830D7D0_9LAMI</name>